<accession>A0ACC1S882</accession>
<comment type="caution">
    <text evidence="1">The sequence shown here is derived from an EMBL/GenBank/DDBJ whole genome shotgun (WGS) entry which is preliminary data.</text>
</comment>
<keyword evidence="2" id="KW-1185">Reference proteome</keyword>
<dbReference type="Proteomes" id="UP001148662">
    <property type="component" value="Unassembled WGS sequence"/>
</dbReference>
<dbReference type="EMBL" id="JANHOG010001633">
    <property type="protein sequence ID" value="KAJ3534024.1"/>
    <property type="molecule type" value="Genomic_DNA"/>
</dbReference>
<reference evidence="1" key="1">
    <citation type="submission" date="2022-07" db="EMBL/GenBank/DDBJ databases">
        <title>Genome Sequence of Phlebia brevispora.</title>
        <authorList>
            <person name="Buettner E."/>
        </authorList>
    </citation>
    <scope>NUCLEOTIDE SEQUENCE</scope>
    <source>
        <strain evidence="1">MPL23</strain>
    </source>
</reference>
<evidence type="ECO:0000313" key="2">
    <source>
        <dbReference type="Proteomes" id="UP001148662"/>
    </source>
</evidence>
<organism evidence="1 2">
    <name type="scientific">Phlebia brevispora</name>
    <dbReference type="NCBI Taxonomy" id="194682"/>
    <lineage>
        <taxon>Eukaryota</taxon>
        <taxon>Fungi</taxon>
        <taxon>Dikarya</taxon>
        <taxon>Basidiomycota</taxon>
        <taxon>Agaricomycotina</taxon>
        <taxon>Agaricomycetes</taxon>
        <taxon>Polyporales</taxon>
        <taxon>Meruliaceae</taxon>
        <taxon>Phlebia</taxon>
    </lineage>
</organism>
<proteinExistence type="predicted"/>
<name>A0ACC1S882_9APHY</name>
<sequence length="356" mass="39883">MTHPQADLCACLSSQSFSRSGKKIFIPFQPVFSLGRDPAQCDYIFPPEDRYVDAVHAQLLCGLSQDGKQYQLRVQISGKAMYKFFVNSKLMEYGARIQLKADDVLTFGDQGSHGRSFKLFVYTPNSMQSKFDVGQVIGRGGFGMVYKVRSRKSGSIYALKVVKAKNNNGQPDEIARREVQNMRNIRHPFIVKLTGCFLETSFIYMILELGSGTIADVVYPRGPQEPKAVDERYVCRVAAMICQALLYLHDTMHMIHRDIKPQNLLRFPHDVIKLADFGLSKDMSQDSGCQTFCGTTAFMAPEIPCGAYFNYSYPADLYSLGATLYVMLSGTHVACASDQLDFSWPHMLISQEGTLA</sequence>
<gene>
    <name evidence="1" type="ORF">NM688_g7198</name>
</gene>
<protein>
    <submittedName>
        <fullName evidence="1">Uncharacterized protein</fullName>
    </submittedName>
</protein>
<evidence type="ECO:0000313" key="1">
    <source>
        <dbReference type="EMBL" id="KAJ3534024.1"/>
    </source>
</evidence>